<dbReference type="PROSITE" id="PS50041">
    <property type="entry name" value="C_TYPE_LECTIN_2"/>
    <property type="match status" value="1"/>
</dbReference>
<dbReference type="InterPro" id="IPR016186">
    <property type="entry name" value="C-type_lectin-like/link_sf"/>
</dbReference>
<dbReference type="AlphaFoldDB" id="A0AAE1KAD8"/>
<feature type="signal peptide" evidence="1">
    <location>
        <begin position="1"/>
        <end position="18"/>
    </location>
</feature>
<evidence type="ECO:0000259" key="2">
    <source>
        <dbReference type="PROSITE" id="PS50041"/>
    </source>
</evidence>
<name>A0AAE1KAD8_PETCI</name>
<keyword evidence="4" id="KW-1185">Reference proteome</keyword>
<evidence type="ECO:0000313" key="3">
    <source>
        <dbReference type="EMBL" id="KAK3868359.1"/>
    </source>
</evidence>
<comment type="caution">
    <text evidence="3">The sequence shown here is derived from an EMBL/GenBank/DDBJ whole genome shotgun (WGS) entry which is preliminary data.</text>
</comment>
<accession>A0AAE1KAD8</accession>
<dbReference type="SMART" id="SM00034">
    <property type="entry name" value="CLECT"/>
    <property type="match status" value="1"/>
</dbReference>
<dbReference type="Proteomes" id="UP001286313">
    <property type="component" value="Unassembled WGS sequence"/>
</dbReference>
<dbReference type="Gene3D" id="3.10.100.10">
    <property type="entry name" value="Mannose-Binding Protein A, subunit A"/>
    <property type="match status" value="1"/>
</dbReference>
<protein>
    <recommendedName>
        <fullName evidence="2">C-type lectin domain-containing protein</fullName>
    </recommendedName>
</protein>
<evidence type="ECO:0000256" key="1">
    <source>
        <dbReference type="SAM" id="SignalP"/>
    </source>
</evidence>
<dbReference type="EMBL" id="JAWQEG010003030">
    <property type="protein sequence ID" value="KAK3868359.1"/>
    <property type="molecule type" value="Genomic_DNA"/>
</dbReference>
<feature type="domain" description="C-type lectin" evidence="2">
    <location>
        <begin position="127"/>
        <end position="248"/>
    </location>
</feature>
<dbReference type="InterPro" id="IPR001304">
    <property type="entry name" value="C-type_lectin-like"/>
</dbReference>
<dbReference type="SUPFAM" id="SSF56436">
    <property type="entry name" value="C-type lectin-like"/>
    <property type="match status" value="1"/>
</dbReference>
<feature type="chain" id="PRO_5042071981" description="C-type lectin domain-containing protein" evidence="1">
    <location>
        <begin position="19"/>
        <end position="254"/>
    </location>
</feature>
<sequence length="254" mass="28003">MSASGVLLLPRLMVVVWGLLLPHSLLLVQVSGGEVMTWYKTQVSKDKLQTQTPTDITSNRIIECAVMASQNPGTRHLFCHPDAATCSFYDLKVEAGHKDSAIGPVQDCWTRHPNESEASSVPFADLVAQGCVFLNSTLRTFDEARSFCQSEGGDMYVTGDFTGLQQYLGDNTYSHCTSLVVMAIHYTEVWVGGKSRVWLDGRSVTEDEWRPGEPNGGPNDCIRMREMNGDPHLMMDIGCDTAYPVMCQKGVAFP</sequence>
<gene>
    <name evidence="3" type="ORF">Pcinc_026244</name>
</gene>
<dbReference type="InterPro" id="IPR016187">
    <property type="entry name" value="CTDL_fold"/>
</dbReference>
<proteinExistence type="predicted"/>
<evidence type="ECO:0000313" key="4">
    <source>
        <dbReference type="Proteomes" id="UP001286313"/>
    </source>
</evidence>
<reference evidence="3" key="1">
    <citation type="submission" date="2023-10" db="EMBL/GenBank/DDBJ databases">
        <title>Genome assemblies of two species of porcelain crab, Petrolisthes cinctipes and Petrolisthes manimaculis (Anomura: Porcellanidae).</title>
        <authorList>
            <person name="Angst P."/>
        </authorList>
    </citation>
    <scope>NUCLEOTIDE SEQUENCE</scope>
    <source>
        <strain evidence="3">PB745_01</strain>
        <tissue evidence="3">Gill</tissue>
    </source>
</reference>
<keyword evidence="1" id="KW-0732">Signal</keyword>
<dbReference type="Pfam" id="PF00059">
    <property type="entry name" value="Lectin_C"/>
    <property type="match status" value="1"/>
</dbReference>
<organism evidence="3 4">
    <name type="scientific">Petrolisthes cinctipes</name>
    <name type="common">Flat porcelain crab</name>
    <dbReference type="NCBI Taxonomy" id="88211"/>
    <lineage>
        <taxon>Eukaryota</taxon>
        <taxon>Metazoa</taxon>
        <taxon>Ecdysozoa</taxon>
        <taxon>Arthropoda</taxon>
        <taxon>Crustacea</taxon>
        <taxon>Multicrustacea</taxon>
        <taxon>Malacostraca</taxon>
        <taxon>Eumalacostraca</taxon>
        <taxon>Eucarida</taxon>
        <taxon>Decapoda</taxon>
        <taxon>Pleocyemata</taxon>
        <taxon>Anomura</taxon>
        <taxon>Galatheoidea</taxon>
        <taxon>Porcellanidae</taxon>
        <taxon>Petrolisthes</taxon>
    </lineage>
</organism>
<dbReference type="CDD" id="cd00037">
    <property type="entry name" value="CLECT"/>
    <property type="match status" value="1"/>
</dbReference>